<accession>A0A5B0MR89</accession>
<comment type="caution">
    <text evidence="1">The sequence shown here is derived from an EMBL/GenBank/DDBJ whole genome shotgun (WGS) entry which is preliminary data.</text>
</comment>
<keyword evidence="2" id="KW-1185">Reference proteome</keyword>
<dbReference type="EMBL" id="VSWC01000144">
    <property type="protein sequence ID" value="KAA1078506.1"/>
    <property type="molecule type" value="Genomic_DNA"/>
</dbReference>
<evidence type="ECO:0000313" key="1">
    <source>
        <dbReference type="EMBL" id="KAA1078506.1"/>
    </source>
</evidence>
<dbReference type="Proteomes" id="UP000324748">
    <property type="component" value="Unassembled WGS sequence"/>
</dbReference>
<gene>
    <name evidence="1" type="ORF">PGT21_035820</name>
</gene>
<organism evidence="1 2">
    <name type="scientific">Puccinia graminis f. sp. tritici</name>
    <dbReference type="NCBI Taxonomy" id="56615"/>
    <lineage>
        <taxon>Eukaryota</taxon>
        <taxon>Fungi</taxon>
        <taxon>Dikarya</taxon>
        <taxon>Basidiomycota</taxon>
        <taxon>Pucciniomycotina</taxon>
        <taxon>Pucciniomycetes</taxon>
        <taxon>Pucciniales</taxon>
        <taxon>Pucciniaceae</taxon>
        <taxon>Puccinia</taxon>
    </lineage>
</organism>
<protein>
    <submittedName>
        <fullName evidence="1">Uncharacterized protein</fullName>
    </submittedName>
</protein>
<dbReference type="AlphaFoldDB" id="A0A5B0MR89"/>
<reference evidence="1 2" key="1">
    <citation type="submission" date="2019-05" db="EMBL/GenBank/DDBJ databases">
        <title>Emergence of the Ug99 lineage of the wheat stem rust pathogen through somatic hybridization.</title>
        <authorList>
            <person name="Li F."/>
            <person name="Upadhyaya N.M."/>
            <person name="Sperschneider J."/>
            <person name="Matny O."/>
            <person name="Nguyen-Phuc H."/>
            <person name="Mago R."/>
            <person name="Raley C."/>
            <person name="Miller M.E."/>
            <person name="Silverstein K.A.T."/>
            <person name="Henningsen E."/>
            <person name="Hirsch C.D."/>
            <person name="Visser B."/>
            <person name="Pretorius Z.A."/>
            <person name="Steffenson B.J."/>
            <person name="Schwessinger B."/>
            <person name="Dodds P.N."/>
            <person name="Figueroa M."/>
        </authorList>
    </citation>
    <scope>NUCLEOTIDE SEQUENCE [LARGE SCALE GENOMIC DNA]</scope>
    <source>
        <strain evidence="1">21-0</strain>
    </source>
</reference>
<proteinExistence type="predicted"/>
<name>A0A5B0MR89_PUCGR</name>
<evidence type="ECO:0000313" key="2">
    <source>
        <dbReference type="Proteomes" id="UP000324748"/>
    </source>
</evidence>
<sequence length="244" mass="26729">MPTIWDLMAPGLCKGSEKKAIRASVVARRPAPQHCSRLDCLISTNSATIVAHHPVRQLLSNISTPPTNSTLSLSGNPPFLLGSQLVNYPFHTINTQHISYPRFGRRATTSSSALQSPPTRRRLLHITQFVSFCPIFRLHPPTAHSVFPATHHSYLAPNSSTILSTRSNGTLNGTLTGIPIPAPPAPHSIPSTELSRPEHFNYPRFGRRTTTSSSVTSILLTSTTKPARHQCSRHCSNSHKLTRT</sequence>